<accession>A0A9P5K105</accession>
<dbReference type="AlphaFoldDB" id="A0A9P5K105"/>
<proteinExistence type="predicted"/>
<name>A0A9P5K105_9AGAM</name>
<dbReference type="EMBL" id="WHVB01000017">
    <property type="protein sequence ID" value="KAF8474424.1"/>
    <property type="molecule type" value="Genomic_DNA"/>
</dbReference>
<evidence type="ECO:0000313" key="1">
    <source>
        <dbReference type="EMBL" id="KAF8474424.1"/>
    </source>
</evidence>
<evidence type="ECO:0000313" key="3">
    <source>
        <dbReference type="Proteomes" id="UP000759537"/>
    </source>
</evidence>
<keyword evidence="3" id="KW-1185">Reference proteome</keyword>
<reference evidence="1" key="2">
    <citation type="journal article" date="2020" name="Nat. Commun.">
        <title>Large-scale genome sequencing of mycorrhizal fungi provides insights into the early evolution of symbiotic traits.</title>
        <authorList>
            <person name="Miyauchi S."/>
            <person name="Kiss E."/>
            <person name="Kuo A."/>
            <person name="Drula E."/>
            <person name="Kohler A."/>
            <person name="Sanchez-Garcia M."/>
            <person name="Morin E."/>
            <person name="Andreopoulos B."/>
            <person name="Barry K.W."/>
            <person name="Bonito G."/>
            <person name="Buee M."/>
            <person name="Carver A."/>
            <person name="Chen C."/>
            <person name="Cichocki N."/>
            <person name="Clum A."/>
            <person name="Culley D."/>
            <person name="Crous P.W."/>
            <person name="Fauchery L."/>
            <person name="Girlanda M."/>
            <person name="Hayes R.D."/>
            <person name="Keri Z."/>
            <person name="LaButti K."/>
            <person name="Lipzen A."/>
            <person name="Lombard V."/>
            <person name="Magnuson J."/>
            <person name="Maillard F."/>
            <person name="Murat C."/>
            <person name="Nolan M."/>
            <person name="Ohm R.A."/>
            <person name="Pangilinan J."/>
            <person name="Pereira M.F."/>
            <person name="Perotto S."/>
            <person name="Peter M."/>
            <person name="Pfister S."/>
            <person name="Riley R."/>
            <person name="Sitrit Y."/>
            <person name="Stielow J.B."/>
            <person name="Szollosi G."/>
            <person name="Zifcakova L."/>
            <person name="Stursova M."/>
            <person name="Spatafora J.W."/>
            <person name="Tedersoo L."/>
            <person name="Vaario L.M."/>
            <person name="Yamada A."/>
            <person name="Yan M."/>
            <person name="Wang P."/>
            <person name="Xu J."/>
            <person name="Bruns T."/>
            <person name="Baldrian P."/>
            <person name="Vilgalys R."/>
            <person name="Dunand C."/>
            <person name="Henrissat B."/>
            <person name="Grigoriev I.V."/>
            <person name="Hibbett D."/>
            <person name="Nagy L.G."/>
            <person name="Martin F.M."/>
        </authorList>
    </citation>
    <scope>NUCLEOTIDE SEQUENCE</scope>
    <source>
        <strain evidence="1">Prilba</strain>
    </source>
</reference>
<comment type="caution">
    <text evidence="1">The sequence shown here is derived from an EMBL/GenBank/DDBJ whole genome shotgun (WGS) entry which is preliminary data.</text>
</comment>
<gene>
    <name evidence="1" type="ORF">DFH94DRAFT_846753</name>
    <name evidence="2" type="ORF">DFH94DRAFT_846846</name>
</gene>
<evidence type="ECO:0000313" key="2">
    <source>
        <dbReference type="EMBL" id="KAF8474542.1"/>
    </source>
</evidence>
<dbReference type="Proteomes" id="UP000759537">
    <property type="component" value="Unassembled WGS sequence"/>
</dbReference>
<protein>
    <submittedName>
        <fullName evidence="1">Uncharacterized protein</fullName>
    </submittedName>
</protein>
<organism evidence="1 3">
    <name type="scientific">Russula ochroleuca</name>
    <dbReference type="NCBI Taxonomy" id="152965"/>
    <lineage>
        <taxon>Eukaryota</taxon>
        <taxon>Fungi</taxon>
        <taxon>Dikarya</taxon>
        <taxon>Basidiomycota</taxon>
        <taxon>Agaricomycotina</taxon>
        <taxon>Agaricomycetes</taxon>
        <taxon>Russulales</taxon>
        <taxon>Russulaceae</taxon>
        <taxon>Russula</taxon>
    </lineage>
</organism>
<dbReference type="EMBL" id="WHVB01000017">
    <property type="protein sequence ID" value="KAF8474542.1"/>
    <property type="molecule type" value="Genomic_DNA"/>
</dbReference>
<sequence length="249" mass="27595">MPSIEIDVSAIFVASTVIRARSEILTCKLQSRLGPKKKTNGDSRVEVISFGLRRIMNINGIATPGNCQGNNAQRFHGGLTPYQNTSILSRRASLQADCSAHVHVIAVVRMRGKSATEWWGTENRFRHKAYARNCGFPSRVTANGPNYDHDHKEAYAPRDRTVLQNRRAVNGVNCPSAETKTSQNSERVRVRGNAVFECVIVVVDSATRSHLRRNSVKAQRSALSLGCDRSCDGLGMISAERNTTMLRRE</sequence>
<reference evidence="1" key="1">
    <citation type="submission" date="2019-10" db="EMBL/GenBank/DDBJ databases">
        <authorList>
            <consortium name="DOE Joint Genome Institute"/>
            <person name="Kuo A."/>
            <person name="Miyauchi S."/>
            <person name="Kiss E."/>
            <person name="Drula E."/>
            <person name="Kohler A."/>
            <person name="Sanchez-Garcia M."/>
            <person name="Andreopoulos B."/>
            <person name="Barry K.W."/>
            <person name="Bonito G."/>
            <person name="Buee M."/>
            <person name="Carver A."/>
            <person name="Chen C."/>
            <person name="Cichocki N."/>
            <person name="Clum A."/>
            <person name="Culley D."/>
            <person name="Crous P.W."/>
            <person name="Fauchery L."/>
            <person name="Girlanda M."/>
            <person name="Hayes R."/>
            <person name="Keri Z."/>
            <person name="LaButti K."/>
            <person name="Lipzen A."/>
            <person name="Lombard V."/>
            <person name="Magnuson J."/>
            <person name="Maillard F."/>
            <person name="Morin E."/>
            <person name="Murat C."/>
            <person name="Nolan M."/>
            <person name="Ohm R."/>
            <person name="Pangilinan J."/>
            <person name="Pereira M."/>
            <person name="Perotto S."/>
            <person name="Peter M."/>
            <person name="Riley R."/>
            <person name="Sitrit Y."/>
            <person name="Stielow B."/>
            <person name="Szollosi G."/>
            <person name="Zifcakova L."/>
            <person name="Stursova M."/>
            <person name="Spatafora J.W."/>
            <person name="Tedersoo L."/>
            <person name="Vaario L.-M."/>
            <person name="Yamada A."/>
            <person name="Yan M."/>
            <person name="Wang P."/>
            <person name="Xu J."/>
            <person name="Bruns T."/>
            <person name="Baldrian P."/>
            <person name="Vilgalys R."/>
            <person name="Henrissat B."/>
            <person name="Grigoriev I.V."/>
            <person name="Hibbett D."/>
            <person name="Nagy L.G."/>
            <person name="Martin F.M."/>
        </authorList>
    </citation>
    <scope>NUCLEOTIDE SEQUENCE</scope>
    <source>
        <strain evidence="1">Prilba</strain>
    </source>
</reference>